<dbReference type="InterPro" id="IPR036852">
    <property type="entry name" value="Peptidase_S8/S53_dom_sf"/>
</dbReference>
<dbReference type="PROSITE" id="PS00137">
    <property type="entry name" value="SUBTILASE_HIS"/>
    <property type="match status" value="1"/>
</dbReference>
<keyword evidence="3 5" id="KW-0378">Hydrolase</keyword>
<dbReference type="Proteomes" id="UP001597183">
    <property type="component" value="Unassembled WGS sequence"/>
</dbReference>
<feature type="active site" description="Charge relay system" evidence="5">
    <location>
        <position position="208"/>
    </location>
</feature>
<dbReference type="InterPro" id="IPR023828">
    <property type="entry name" value="Peptidase_S8_Ser-AS"/>
</dbReference>
<accession>A0ABW4AKV8</accession>
<dbReference type="Gene3D" id="3.30.70.80">
    <property type="entry name" value="Peptidase S8 propeptide/proteinase inhibitor I9"/>
    <property type="match status" value="1"/>
</dbReference>
<sequence length="416" mass="42398">MFGNDARRLAIRLTAVASAATATFWGLTGPAVAAPAAPVVGTIAGAGAEGAIPGSYIVVLKPGTPAADRVTATSQELTQRYGGKVAGNYLSTVRGFHLEATADEAARLAADPSVSFVEQDAVVDGKALPAAAPTASITQSKKPTWGLDRLDQRSLPLSKTYTYKPASAVTAYVIDTGVRTSHKQFGGRAVSGWDFVDGDATANDCHGHGTHVAGTIGGATYGVAKDVKIVALRVLGCDGSGSFSDFIAAVDWVTTNAKLPAVANMSLGGPRSKALDAAVKRSIDKGVTYAIAAGNENANGCKSSPAATPDAITVGAVDSADRRAKFSNWGTCLDIFAPGVDIVSSAKGSDTATQKMSGTSMAAPHVAGAAALVLAAHPDWTPRQVRDDLVANSGVDLIKGELKGAPNRLLYTGHLL</sequence>
<evidence type="ECO:0000256" key="2">
    <source>
        <dbReference type="ARBA" id="ARBA00022670"/>
    </source>
</evidence>
<dbReference type="InterPro" id="IPR022398">
    <property type="entry name" value="Peptidase_S8_His-AS"/>
</dbReference>
<evidence type="ECO:0000256" key="7">
    <source>
        <dbReference type="SAM" id="SignalP"/>
    </source>
</evidence>
<feature type="signal peptide" evidence="7">
    <location>
        <begin position="1"/>
        <end position="33"/>
    </location>
</feature>
<proteinExistence type="inferred from homology"/>
<feature type="chain" id="PRO_5046086932" evidence="7">
    <location>
        <begin position="34"/>
        <end position="416"/>
    </location>
</feature>
<dbReference type="InterPro" id="IPR034193">
    <property type="entry name" value="PCSK9_ProteinaseK-like"/>
</dbReference>
<name>A0ABW4AKV8_9ACTN</name>
<evidence type="ECO:0000256" key="5">
    <source>
        <dbReference type="PROSITE-ProRule" id="PRU01240"/>
    </source>
</evidence>
<feature type="domain" description="Peptidase S8/S53" evidence="8">
    <location>
        <begin position="173"/>
        <end position="393"/>
    </location>
</feature>
<dbReference type="EC" id="3.4.-.-" evidence="10"/>
<feature type="active site" description="Charge relay system" evidence="5">
    <location>
        <position position="175"/>
    </location>
</feature>
<evidence type="ECO:0000313" key="11">
    <source>
        <dbReference type="Proteomes" id="UP001597183"/>
    </source>
</evidence>
<dbReference type="RefSeq" id="WP_317789966.1">
    <property type="nucleotide sequence ID" value="NZ_AP028461.1"/>
</dbReference>
<dbReference type="Gene3D" id="3.40.50.200">
    <property type="entry name" value="Peptidase S8/S53 domain"/>
    <property type="match status" value="1"/>
</dbReference>
<dbReference type="InterPro" id="IPR050131">
    <property type="entry name" value="Peptidase_S8_subtilisin-like"/>
</dbReference>
<protein>
    <submittedName>
        <fullName evidence="10">S8 family peptidase</fullName>
        <ecNumber evidence="10">3.4.-.-</ecNumber>
    </submittedName>
</protein>
<dbReference type="InterPro" id="IPR015500">
    <property type="entry name" value="Peptidase_S8_subtilisin-rel"/>
</dbReference>
<organism evidence="10 11">
    <name type="scientific">Actinoplanes sichuanensis</name>
    <dbReference type="NCBI Taxonomy" id="512349"/>
    <lineage>
        <taxon>Bacteria</taxon>
        <taxon>Bacillati</taxon>
        <taxon>Actinomycetota</taxon>
        <taxon>Actinomycetes</taxon>
        <taxon>Micromonosporales</taxon>
        <taxon>Micromonosporaceae</taxon>
        <taxon>Actinoplanes</taxon>
    </lineage>
</organism>
<dbReference type="CDD" id="cd04077">
    <property type="entry name" value="Peptidases_S8_PCSK9_ProteinaseK_like"/>
    <property type="match status" value="1"/>
</dbReference>
<dbReference type="SUPFAM" id="SSF54897">
    <property type="entry name" value="Protease propeptides/inhibitors"/>
    <property type="match status" value="1"/>
</dbReference>
<keyword evidence="11" id="KW-1185">Reference proteome</keyword>
<feature type="active site" description="Charge relay system" evidence="5">
    <location>
        <position position="360"/>
    </location>
</feature>
<dbReference type="PANTHER" id="PTHR43806:SF11">
    <property type="entry name" value="CEREVISIN-RELATED"/>
    <property type="match status" value="1"/>
</dbReference>
<evidence type="ECO:0000256" key="6">
    <source>
        <dbReference type="RuleBase" id="RU003355"/>
    </source>
</evidence>
<dbReference type="SUPFAM" id="SSF52743">
    <property type="entry name" value="Subtilisin-like"/>
    <property type="match status" value="1"/>
</dbReference>
<evidence type="ECO:0000313" key="10">
    <source>
        <dbReference type="EMBL" id="MFD1371470.1"/>
    </source>
</evidence>
<comment type="similarity">
    <text evidence="1 5 6">Belongs to the peptidase S8 family.</text>
</comment>
<evidence type="ECO:0000259" key="8">
    <source>
        <dbReference type="Pfam" id="PF00082"/>
    </source>
</evidence>
<evidence type="ECO:0000256" key="3">
    <source>
        <dbReference type="ARBA" id="ARBA00022801"/>
    </source>
</evidence>
<dbReference type="InterPro" id="IPR023827">
    <property type="entry name" value="Peptidase_S8_Asp-AS"/>
</dbReference>
<dbReference type="PANTHER" id="PTHR43806">
    <property type="entry name" value="PEPTIDASE S8"/>
    <property type="match status" value="1"/>
</dbReference>
<dbReference type="Pfam" id="PF05922">
    <property type="entry name" value="Inhibitor_I9"/>
    <property type="match status" value="1"/>
</dbReference>
<dbReference type="InterPro" id="IPR010259">
    <property type="entry name" value="S8pro/Inhibitor_I9"/>
</dbReference>
<feature type="domain" description="Inhibitor I9" evidence="9">
    <location>
        <begin position="55"/>
        <end position="123"/>
    </location>
</feature>
<dbReference type="PROSITE" id="PS51892">
    <property type="entry name" value="SUBTILASE"/>
    <property type="match status" value="1"/>
</dbReference>
<keyword evidence="4 5" id="KW-0720">Serine protease</keyword>
<evidence type="ECO:0000256" key="1">
    <source>
        <dbReference type="ARBA" id="ARBA00011073"/>
    </source>
</evidence>
<dbReference type="PROSITE" id="PS00138">
    <property type="entry name" value="SUBTILASE_SER"/>
    <property type="match status" value="1"/>
</dbReference>
<comment type="caution">
    <text evidence="10">The sequence shown here is derived from an EMBL/GenBank/DDBJ whole genome shotgun (WGS) entry which is preliminary data.</text>
</comment>
<dbReference type="PROSITE" id="PS00136">
    <property type="entry name" value="SUBTILASE_ASP"/>
    <property type="match status" value="1"/>
</dbReference>
<dbReference type="EMBL" id="JBHTMK010000051">
    <property type="protein sequence ID" value="MFD1371470.1"/>
    <property type="molecule type" value="Genomic_DNA"/>
</dbReference>
<dbReference type="InterPro" id="IPR000209">
    <property type="entry name" value="Peptidase_S8/S53_dom"/>
</dbReference>
<dbReference type="PRINTS" id="PR00723">
    <property type="entry name" value="SUBTILISIN"/>
</dbReference>
<evidence type="ECO:0000256" key="4">
    <source>
        <dbReference type="ARBA" id="ARBA00022825"/>
    </source>
</evidence>
<dbReference type="GO" id="GO:0016787">
    <property type="term" value="F:hydrolase activity"/>
    <property type="evidence" value="ECO:0007669"/>
    <property type="project" value="UniProtKB-KW"/>
</dbReference>
<evidence type="ECO:0000259" key="9">
    <source>
        <dbReference type="Pfam" id="PF05922"/>
    </source>
</evidence>
<gene>
    <name evidence="10" type="ORF">ACFQ5G_39590</name>
</gene>
<keyword evidence="7" id="KW-0732">Signal</keyword>
<keyword evidence="2 5" id="KW-0645">Protease</keyword>
<dbReference type="InterPro" id="IPR037045">
    <property type="entry name" value="S8pro/Inhibitor_I9_sf"/>
</dbReference>
<reference evidence="11" key="1">
    <citation type="journal article" date="2019" name="Int. J. Syst. Evol. Microbiol.">
        <title>The Global Catalogue of Microorganisms (GCM) 10K type strain sequencing project: providing services to taxonomists for standard genome sequencing and annotation.</title>
        <authorList>
            <consortium name="The Broad Institute Genomics Platform"/>
            <consortium name="The Broad Institute Genome Sequencing Center for Infectious Disease"/>
            <person name="Wu L."/>
            <person name="Ma J."/>
        </authorList>
    </citation>
    <scope>NUCLEOTIDE SEQUENCE [LARGE SCALE GENOMIC DNA]</scope>
    <source>
        <strain evidence="11">CCM 7526</strain>
    </source>
</reference>
<dbReference type="Pfam" id="PF00082">
    <property type="entry name" value="Peptidase_S8"/>
    <property type="match status" value="1"/>
</dbReference>